<dbReference type="SUPFAM" id="SSF46785">
    <property type="entry name" value="Winged helix' DNA-binding domain"/>
    <property type="match status" value="1"/>
</dbReference>
<dbReference type="PANTHER" id="PTHR43537:SF5">
    <property type="entry name" value="UXU OPERON TRANSCRIPTIONAL REGULATOR"/>
    <property type="match status" value="1"/>
</dbReference>
<proteinExistence type="predicted"/>
<keyword evidence="6" id="KW-1185">Reference proteome</keyword>
<dbReference type="PROSITE" id="PS50949">
    <property type="entry name" value="HTH_GNTR"/>
    <property type="match status" value="1"/>
</dbReference>
<dbReference type="EMBL" id="BAABEO010000009">
    <property type="protein sequence ID" value="GAA3678421.1"/>
    <property type="molecule type" value="Genomic_DNA"/>
</dbReference>
<dbReference type="Gene3D" id="1.10.10.10">
    <property type="entry name" value="Winged helix-like DNA-binding domain superfamily/Winged helix DNA-binding domain"/>
    <property type="match status" value="1"/>
</dbReference>
<evidence type="ECO:0000313" key="6">
    <source>
        <dbReference type="Proteomes" id="UP001500752"/>
    </source>
</evidence>
<accession>A0ABP7C7V4</accession>
<dbReference type="SMART" id="SM00895">
    <property type="entry name" value="FCD"/>
    <property type="match status" value="1"/>
</dbReference>
<dbReference type="InterPro" id="IPR036388">
    <property type="entry name" value="WH-like_DNA-bd_sf"/>
</dbReference>
<evidence type="ECO:0000256" key="1">
    <source>
        <dbReference type="ARBA" id="ARBA00023015"/>
    </source>
</evidence>
<keyword evidence="2" id="KW-0238">DNA-binding</keyword>
<name>A0ABP7C7V4_9MICC</name>
<comment type="caution">
    <text evidence="5">The sequence shown here is derived from an EMBL/GenBank/DDBJ whole genome shotgun (WGS) entry which is preliminary data.</text>
</comment>
<dbReference type="InterPro" id="IPR000524">
    <property type="entry name" value="Tscrpt_reg_HTH_GntR"/>
</dbReference>
<dbReference type="InterPro" id="IPR036390">
    <property type="entry name" value="WH_DNA-bd_sf"/>
</dbReference>
<dbReference type="Gene3D" id="1.20.120.530">
    <property type="entry name" value="GntR ligand-binding domain-like"/>
    <property type="match status" value="1"/>
</dbReference>
<dbReference type="SUPFAM" id="SSF48008">
    <property type="entry name" value="GntR ligand-binding domain-like"/>
    <property type="match status" value="1"/>
</dbReference>
<dbReference type="InterPro" id="IPR011711">
    <property type="entry name" value="GntR_C"/>
</dbReference>
<dbReference type="InterPro" id="IPR008920">
    <property type="entry name" value="TF_FadR/GntR_C"/>
</dbReference>
<dbReference type="PANTHER" id="PTHR43537">
    <property type="entry name" value="TRANSCRIPTIONAL REGULATOR, GNTR FAMILY"/>
    <property type="match status" value="1"/>
</dbReference>
<dbReference type="Pfam" id="PF00392">
    <property type="entry name" value="GntR"/>
    <property type="match status" value="1"/>
</dbReference>
<dbReference type="SMART" id="SM00345">
    <property type="entry name" value="HTH_GNTR"/>
    <property type="match status" value="1"/>
</dbReference>
<dbReference type="RefSeq" id="WP_345149986.1">
    <property type="nucleotide sequence ID" value="NZ_BAABEO010000009.1"/>
</dbReference>
<evidence type="ECO:0000259" key="4">
    <source>
        <dbReference type="PROSITE" id="PS50949"/>
    </source>
</evidence>
<keyword evidence="3" id="KW-0804">Transcription</keyword>
<keyword evidence="1" id="KW-0805">Transcription regulation</keyword>
<feature type="domain" description="HTH gntR-type" evidence="4">
    <location>
        <begin position="8"/>
        <end position="75"/>
    </location>
</feature>
<reference evidence="6" key="1">
    <citation type="journal article" date="2019" name="Int. J. Syst. Evol. Microbiol.">
        <title>The Global Catalogue of Microorganisms (GCM) 10K type strain sequencing project: providing services to taxonomists for standard genome sequencing and annotation.</title>
        <authorList>
            <consortium name="The Broad Institute Genomics Platform"/>
            <consortium name="The Broad Institute Genome Sequencing Center for Infectious Disease"/>
            <person name="Wu L."/>
            <person name="Ma J."/>
        </authorList>
    </citation>
    <scope>NUCLEOTIDE SEQUENCE [LARGE SCALE GENOMIC DNA]</scope>
    <source>
        <strain evidence="6">JCM 30742</strain>
    </source>
</reference>
<dbReference type="Proteomes" id="UP001500752">
    <property type="component" value="Unassembled WGS sequence"/>
</dbReference>
<dbReference type="Pfam" id="PF07729">
    <property type="entry name" value="FCD"/>
    <property type="match status" value="1"/>
</dbReference>
<protein>
    <submittedName>
        <fullName evidence="5">GntR family transcriptional regulator</fullName>
    </submittedName>
</protein>
<evidence type="ECO:0000256" key="3">
    <source>
        <dbReference type="ARBA" id="ARBA00023163"/>
    </source>
</evidence>
<evidence type="ECO:0000256" key="2">
    <source>
        <dbReference type="ARBA" id="ARBA00023125"/>
    </source>
</evidence>
<evidence type="ECO:0000313" key="5">
    <source>
        <dbReference type="EMBL" id="GAA3678421.1"/>
    </source>
</evidence>
<sequence>MPGGGIIESLADVAYKVIADRIITLEIRPNEPVNESQLSKEMQMGRTPIREALRRLEGEYLVVTRPRKGSFAAPVDLTDLSEVSQIRQILEPVAAGMAAENLRPGQDEELRRYLVLLESLDSRSVDQNELMRFDLAVHRLIYGLAGSRHLEDTLLRYAHLSTRIWTLVLERRPLVTEHVLELGAIIDSILAKDAERARLLMGEHVRNFNNYVTGIVSGATPPRP</sequence>
<gene>
    <name evidence="5" type="ORF">GCM10023081_15860</name>
</gene>
<organism evidence="5 6">
    <name type="scientific">Arthrobacter ginkgonis</name>
    <dbReference type="NCBI Taxonomy" id="1630594"/>
    <lineage>
        <taxon>Bacteria</taxon>
        <taxon>Bacillati</taxon>
        <taxon>Actinomycetota</taxon>
        <taxon>Actinomycetes</taxon>
        <taxon>Micrococcales</taxon>
        <taxon>Micrococcaceae</taxon>
        <taxon>Arthrobacter</taxon>
    </lineage>
</organism>